<keyword evidence="1" id="KW-1133">Transmembrane helix</keyword>
<protein>
    <recommendedName>
        <fullName evidence="4">Glycosyltransferase RgtA/B/C/D-like domain-containing protein</fullName>
    </recommendedName>
</protein>
<dbReference type="RefSeq" id="WP_207566050.1">
    <property type="nucleotide sequence ID" value="NZ_CP071446.1"/>
</dbReference>
<reference evidence="2 3" key="1">
    <citation type="submission" date="2021-03" db="EMBL/GenBank/DDBJ databases">
        <title>Thermosipho ferrireducens sp.nov., an anaerobic thermophilic iron-reducing bacterium isolated from a deep-sea hydrothermal sulfide deposits.</title>
        <authorList>
            <person name="Zeng X."/>
            <person name="Chen Y."/>
            <person name="Shao Z."/>
        </authorList>
    </citation>
    <scope>NUCLEOTIDE SEQUENCE [LARGE SCALE GENOMIC DNA]</scope>
    <source>
        <strain evidence="2 3">JL129W03</strain>
    </source>
</reference>
<sequence length="152" mass="17625">MSFFLFSIGSAIVLYIITKSFYYFFLIALGLYYLWRQNSRLETFLSLTFVLMMALSFLSRVNGYKPSGLNFLFYGSFLSVLYDLSKKVIWSIPFFATIGIGISMIGAIKYGNMGYLFGLLIIPVFLRELTIKRGEHVESSDFSRRFRKKNEI</sequence>
<feature type="transmembrane region" description="Helical" evidence="1">
    <location>
        <begin position="89"/>
        <end position="108"/>
    </location>
</feature>
<keyword evidence="1" id="KW-0812">Transmembrane</keyword>
<evidence type="ECO:0000256" key="1">
    <source>
        <dbReference type="SAM" id="Phobius"/>
    </source>
</evidence>
<keyword evidence="3" id="KW-1185">Reference proteome</keyword>
<evidence type="ECO:0008006" key="4">
    <source>
        <dbReference type="Google" id="ProtNLM"/>
    </source>
</evidence>
<evidence type="ECO:0000313" key="2">
    <source>
        <dbReference type="EMBL" id="QTA37325.1"/>
    </source>
</evidence>
<feature type="transmembrane region" description="Helical" evidence="1">
    <location>
        <begin position="12"/>
        <end position="34"/>
    </location>
</feature>
<organism evidence="2 3">
    <name type="scientific">Thermosipho ferrireducens</name>
    <dbReference type="NCBI Taxonomy" id="2571116"/>
    <lineage>
        <taxon>Bacteria</taxon>
        <taxon>Thermotogati</taxon>
        <taxon>Thermotogota</taxon>
        <taxon>Thermotogae</taxon>
        <taxon>Thermotogales</taxon>
        <taxon>Fervidobacteriaceae</taxon>
        <taxon>Thermosipho</taxon>
    </lineage>
</organism>
<dbReference type="EMBL" id="CP071446">
    <property type="protein sequence ID" value="QTA37325.1"/>
    <property type="molecule type" value="Genomic_DNA"/>
</dbReference>
<evidence type="ECO:0000313" key="3">
    <source>
        <dbReference type="Proteomes" id="UP000671862"/>
    </source>
</evidence>
<proteinExistence type="predicted"/>
<accession>A0ABX7S6E3</accession>
<name>A0ABX7S6E3_9BACT</name>
<dbReference type="Proteomes" id="UP000671862">
    <property type="component" value="Chromosome"/>
</dbReference>
<feature type="transmembrane region" description="Helical" evidence="1">
    <location>
        <begin position="41"/>
        <end position="58"/>
    </location>
</feature>
<keyword evidence="1" id="KW-0472">Membrane</keyword>
<gene>
    <name evidence="2" type="ORF">JYK00_06175</name>
</gene>